<evidence type="ECO:0000313" key="1">
    <source>
        <dbReference type="EMBL" id="KAJ9082715.1"/>
    </source>
</evidence>
<name>A0ACC2U7B2_9FUNG</name>
<dbReference type="Proteomes" id="UP001165960">
    <property type="component" value="Unassembled WGS sequence"/>
</dbReference>
<organism evidence="1 2">
    <name type="scientific">Entomophthora muscae</name>
    <dbReference type="NCBI Taxonomy" id="34485"/>
    <lineage>
        <taxon>Eukaryota</taxon>
        <taxon>Fungi</taxon>
        <taxon>Fungi incertae sedis</taxon>
        <taxon>Zoopagomycota</taxon>
        <taxon>Entomophthoromycotina</taxon>
        <taxon>Entomophthoromycetes</taxon>
        <taxon>Entomophthorales</taxon>
        <taxon>Entomophthoraceae</taxon>
        <taxon>Entomophthora</taxon>
    </lineage>
</organism>
<keyword evidence="2" id="KW-1185">Reference proteome</keyword>
<protein>
    <submittedName>
        <fullName evidence="1">Uncharacterized protein</fullName>
    </submittedName>
</protein>
<dbReference type="EMBL" id="QTSX02001424">
    <property type="protein sequence ID" value="KAJ9082715.1"/>
    <property type="molecule type" value="Genomic_DNA"/>
</dbReference>
<proteinExistence type="predicted"/>
<evidence type="ECO:0000313" key="2">
    <source>
        <dbReference type="Proteomes" id="UP001165960"/>
    </source>
</evidence>
<comment type="caution">
    <text evidence="1">The sequence shown here is derived from an EMBL/GenBank/DDBJ whole genome shotgun (WGS) entry which is preliminary data.</text>
</comment>
<sequence length="101" mass="11599">MAYQEWAHSLFACISESQQDSLASQKDLTSLLNMLCSSIPGYIRYWLCKLDDHNAAWQGQIEATLLKYQQDFESLAGKLNQFREHIDAHVTNDKCENWGEG</sequence>
<gene>
    <name evidence="1" type="ORF">DSO57_1001789</name>
</gene>
<reference evidence="1" key="1">
    <citation type="submission" date="2022-04" db="EMBL/GenBank/DDBJ databases">
        <title>Genome of the entomopathogenic fungus Entomophthora muscae.</title>
        <authorList>
            <person name="Elya C."/>
            <person name="Lovett B.R."/>
            <person name="Lee E."/>
            <person name="Macias A.M."/>
            <person name="Hajek A.E."/>
            <person name="De Bivort B.L."/>
            <person name="Kasson M.T."/>
            <person name="De Fine Licht H.H."/>
            <person name="Stajich J.E."/>
        </authorList>
    </citation>
    <scope>NUCLEOTIDE SEQUENCE</scope>
    <source>
        <strain evidence="1">Berkeley</strain>
    </source>
</reference>
<accession>A0ACC2U7B2</accession>